<dbReference type="OrthoDB" id="10051416at2759"/>
<proteinExistence type="predicted"/>
<dbReference type="InterPro" id="IPR029636">
    <property type="entry name" value="Csf1"/>
</dbReference>
<dbReference type="PANTHER" id="PTHR32085:SF3">
    <property type="entry name" value="PROTEIN CSF1"/>
    <property type="match status" value="1"/>
</dbReference>
<gene>
    <name evidence="2" type="ORF">BCR33DRAFT_712841</name>
</gene>
<dbReference type="Proteomes" id="UP000193642">
    <property type="component" value="Unassembled WGS sequence"/>
</dbReference>
<dbReference type="PANTHER" id="PTHR32085">
    <property type="entry name" value="PROTEIN CSF1"/>
    <property type="match status" value="1"/>
</dbReference>
<feature type="domain" description="Csf1 N-terminal" evidence="1">
    <location>
        <begin position="316"/>
        <end position="699"/>
    </location>
</feature>
<organism evidence="2 3">
    <name type="scientific">Rhizoclosmatium globosum</name>
    <dbReference type="NCBI Taxonomy" id="329046"/>
    <lineage>
        <taxon>Eukaryota</taxon>
        <taxon>Fungi</taxon>
        <taxon>Fungi incertae sedis</taxon>
        <taxon>Chytridiomycota</taxon>
        <taxon>Chytridiomycota incertae sedis</taxon>
        <taxon>Chytridiomycetes</taxon>
        <taxon>Chytridiales</taxon>
        <taxon>Chytriomycetaceae</taxon>
        <taxon>Rhizoclosmatium</taxon>
    </lineage>
</organism>
<accession>A0A1Y2CV08</accession>
<comment type="caution">
    <text evidence="2">The sequence shown here is derived from an EMBL/GenBank/DDBJ whole genome shotgun (WGS) entry which is preliminary data.</text>
</comment>
<keyword evidence="3" id="KW-1185">Reference proteome</keyword>
<dbReference type="InterPro" id="IPR048636">
    <property type="entry name" value="Csf1_N"/>
</dbReference>
<reference evidence="2 3" key="1">
    <citation type="submission" date="2016-07" db="EMBL/GenBank/DDBJ databases">
        <title>Pervasive Adenine N6-methylation of Active Genes in Fungi.</title>
        <authorList>
            <consortium name="DOE Joint Genome Institute"/>
            <person name="Mondo S.J."/>
            <person name="Dannebaum R.O."/>
            <person name="Kuo R.C."/>
            <person name="Labutti K."/>
            <person name="Haridas S."/>
            <person name="Kuo A."/>
            <person name="Salamov A."/>
            <person name="Ahrendt S.R."/>
            <person name="Lipzen A."/>
            <person name="Sullivan W."/>
            <person name="Andreopoulos W.B."/>
            <person name="Clum A."/>
            <person name="Lindquist E."/>
            <person name="Daum C."/>
            <person name="Ramamoorthy G.K."/>
            <person name="Gryganskyi A."/>
            <person name="Culley D."/>
            <person name="Magnuson J.K."/>
            <person name="James T.Y."/>
            <person name="O'Malley M.A."/>
            <person name="Stajich J.E."/>
            <person name="Spatafora J.W."/>
            <person name="Visel A."/>
            <person name="Grigoriev I.V."/>
        </authorList>
    </citation>
    <scope>NUCLEOTIDE SEQUENCE [LARGE SCALE GENOMIC DNA]</scope>
    <source>
        <strain evidence="2 3">JEL800</strain>
    </source>
</reference>
<dbReference type="Pfam" id="PF21678">
    <property type="entry name" value="Csf1_N"/>
    <property type="match status" value="1"/>
</dbReference>
<evidence type="ECO:0000259" key="1">
    <source>
        <dbReference type="Pfam" id="PF21678"/>
    </source>
</evidence>
<dbReference type="STRING" id="329046.A0A1Y2CV08"/>
<evidence type="ECO:0000313" key="3">
    <source>
        <dbReference type="Proteomes" id="UP000193642"/>
    </source>
</evidence>
<sequence>MVDFVLFTVICFGSAVLAIVHLFYTPRILGTTISIGLGFFLGRKVQLSLDPLPMNIRLDGFELFIYNNSGAYDRLKAMLEKEQKQKNEQNHPSPVTVESHPAMARTSKEQLAGGSIAGNHAASIEVKPKDPLPPATASSWEILVSRLFPFTLVGLQGAIVIGNSDISTLMVVDYQDMTGTYTREVLAECIQNIRPELCRYELKLRLGKGRVSFRKNMDYRDPSLNQAARLRISRMQQEKVKRRGKFWNSGGTATNNSLDGGGLVPQDEEAGVEWIGWFGGRSVEEYGKIEEAIITESLEVVYYLEDPGIVGVDTDLPDPKWGVDLILIKSTVNYGPWTNRQRLLIQNYFFPPSYRSYPPTEAPEKGYHRLYPKFALEFKFQEGCSFKVPFREESKDAQFVEDSVNMETRRLQLSLRNPGWLEFAFKGTGSFLKFDIPMTSPAAGYSTVISMKMENLVLSTSLNYAELLRAEAVELDCFLKSPLKWNGERIWNYNVHIENGKLHYLMDHMTLIQDLTSDLSYSPSPPNPAYFVPIAYQIKVGLHNLEIMLCSNRNNIIHIANDIEENSFIRLKVERGELGIEMPYLLARPVINGISFSFQAQTGEVAVLYPQSHGIGAFMTEAAKDVGRFQSLKVSGSYEYYDVYVETPDGPDAITIEVELDTAALKSYGFVVTSLLDVLSNYLGQFRHSISIEDYRLKLSDPLKFKAQRAKMQHDTHHTNTMEISVDIVAIESFIILPENLFDCDYASILHIDRIALDMASNNSEQILKVVTSPIAWTRAKTEAIFSIENIRQIFDVALAEPKNCLNIGGLEVLNRQLFGPSPKFKVYASETRVHCHPILGEILPQFMHGVFSSLSFIGHHLSGVDDGLPTKSDPTIDVVKVRVGSIKVSLWGIDSVTFLELERGIKIQYDSLITSKWTNRTLLDIPCVNLKVLTATEEHAQRWQDQEWIEVFSFDTSVSVCFFSFSADAEVRRAAQRSFVISQDKLQRCLQLFHPNNGVVTDENAFKVPAGMDFDLDYEAEIGKHNRARTDLSDGFKKSGGRFPRSAGASPFASRSGSFAGSKFSLEAKYKSHLRSFRETHQLQSNTTEFVSFYGDFVPAKTNKRRAFPYSDIELLNSVEFSEVIPNSKIIVRTSESIKVLVTPFALKAVQQFVQLSLEIDKTFGSSLFDALQVYYTSLIVRPLISNTQYSTLIVSAPDIHIQSIQDMRFPEAALNGGNPFDDIKKRYGYSDSSLCSVDIQIQNFLQISNAGTKTVSTSFNSQRFMDAHYSLDIDVFKLVVRFLGSVTSDNGQKIDGIPSSKRLVPEVPELPWSSPVVMEVFCTDIKWLCDFENSPNLTSPSTVAINMQSQTFNVIFINETAEIMAGAAVIWTVFANDLYNIATKYMEQEQLRLQAYVETVIRESVKHSLVGDAKFLISPSSLWVLGTSFRKFQVDLGWRLLAHIRHCAKSLGANRMNLKTAATLKNTHISEILPTLTKWFGMRDDRSDPTKNHILGLIFDARPKDAEAIASDIIKSISGYTTSIAFVIQNVKISSFAPGGGENIFQISPLLIQIDTIKRNKMDILEKKSSRSSLTTKDLASSHFVDISLFLSASKSSVSFNPNVFRLIRHIIRVYNRVTRLSLLSSSKKDSAGSLKSVVSDNMDFSLIMSTAIDEVMLSATANNLSMKSVARSMSINLSYFSKSTAFNLPSDLQFSGTGTVTKVMVDVLELSPHGTNSLLSLQTNGIMTNLSGNSTALASFDLIELRLPKSLLKLQAFFEQWGDTLPEYDLLFNRLMKELEMTSGPSLPKQSSHRTISMALKTNVQIIVKSFVLVSDLLSTLRCKYSISNIVGFIQKRTAADINDMDYSARIESHRVEFETRNHHQTNSTSLYTLPEVAFEGSFASSDDASNLKALLHIGILEGSFDVHLIDQLLTLQSLLGSEINDIVEMVMFYYKRRLEMPQPSSVVPSKPFTYDLNIIVGGLQVAAAGPQSTLLLTADTFTIRTQNVDSETLRWTLSLQNSAFSLVANGRDLARIVIGVKLQNHSVEENKFELLSDIDPKERIEKFFLKISKLNGVLQPIGLPKLMEFMLFYSKELDERSRIKIAELEMMKQNAQRLLTSVNLPATTPSVEAKSFFLDKVVLVQVDNIGISVPLKDDFEGVGKHVPALLLGFRDIQYESYRLVENQGGIRDISVQFVNKFDSHNESDFLPDSHPVENRFLLKHIQGTVHQFFRESFGSVKINAGIHGFELNLNSSITHHLNALISIYEKERNVFNTATSTSSTGTSASKPQVQSFTEMVFDCDFVFGSGVCKINCKHVSDPKHKRGSSHTSGVVEENYDLQIFSIPGIGFKINGTTCFGDDSHLDRRVQRGIYITQHIFESENVLHPTVLAFFLDIASSINLDLLTSASKPVPSSAQKDPNATITSLEAQKHEMTYFLKLSQTKVSLSCLPESKVNLNFVLEEADVLACFVPNAQLQPLNAINLTCSIKGMNGSLRHSFSPEDCFRWSVSHLLLNSSFLFSHDTRNYLFKLDSASISAALNVRQLQDLLLFQRLWITPLVPTKAAQTKDTIDQPSVFASLLRLPGYSDQEKPFKDSFHFVLRLPSVSLSSDFGQSVGKTSLVVSNWVSVADVGWTNKSFGTKNLSSSVVSIRCLSEGRYSGEANVVNPQLMVLGTNNYDPSNNEIITVGILNVERLDVQLQFQYERILIVDAQPLDYLMIQRWISNEGVLTLCSDLSVVIDSFKAIVSRRTIPALLQLVERIKTAMEEKINLDLSLSPPTSPKLRRSSKVASRVTLTSNSQILPHSDAMVRNILWYKTGLNCLGRVKVQVNHVLLNFMRYNFRDPDCARIISKAVAISLDHQCQSENILRESIKVTMDGVSVKKSTTRSLTPEEERMWSALEWFTFLGSSSSKNVATVPAIAISLEALSYLAEKRVELGGETTFASQIDIALNFGLYKFLQELVEFYDSAFKQSGDGGMLLTPTKVELLEVENIEQAVDFLAFEYKNGDFKFDPQLKVTGEATPRELIEWLGVNKTRIPELLYTKVGIQLSNLIVWVARNA</sequence>
<name>A0A1Y2CV08_9FUNG</name>
<dbReference type="GO" id="GO:0016020">
    <property type="term" value="C:membrane"/>
    <property type="evidence" value="ECO:0007669"/>
    <property type="project" value="InterPro"/>
</dbReference>
<dbReference type="EMBL" id="MCGO01000006">
    <property type="protein sequence ID" value="ORY50868.1"/>
    <property type="molecule type" value="Genomic_DNA"/>
</dbReference>
<dbReference type="GO" id="GO:0006113">
    <property type="term" value="P:fermentation"/>
    <property type="evidence" value="ECO:0007669"/>
    <property type="project" value="InterPro"/>
</dbReference>
<evidence type="ECO:0000313" key="2">
    <source>
        <dbReference type="EMBL" id="ORY50868.1"/>
    </source>
</evidence>
<protein>
    <recommendedName>
        <fullName evidence="1">Csf1 N-terminal domain-containing protein</fullName>
    </recommendedName>
</protein>